<dbReference type="CDD" id="cd02440">
    <property type="entry name" value="AdoMet_MTases"/>
    <property type="match status" value="1"/>
</dbReference>
<evidence type="ECO:0000256" key="1">
    <source>
        <dbReference type="ARBA" id="ARBA00004953"/>
    </source>
</evidence>
<dbReference type="InterPro" id="IPR029063">
    <property type="entry name" value="SAM-dependent_MTases_sf"/>
</dbReference>
<dbReference type="NCBIfam" id="TIGR02469">
    <property type="entry name" value="CbiT"/>
    <property type="match status" value="1"/>
</dbReference>
<accession>R7RM95</accession>
<dbReference type="PANTHER" id="PTHR43182">
    <property type="entry name" value="COBALT-PRECORRIN-6B C(15)-METHYLTRANSFERASE (DECARBOXYLATING)"/>
    <property type="match status" value="1"/>
</dbReference>
<reference evidence="7" key="1">
    <citation type="submission" date="2013-03" db="EMBL/GenBank/DDBJ databases">
        <title>Draft genome sequence of the hydrogen-ethanol-producing anaerobic alkalithermophilic Caloramator celere.</title>
        <authorList>
            <person name="Ciranna A."/>
            <person name="Larjo A."/>
            <person name="Kivisto A."/>
            <person name="Santala V."/>
            <person name="Roos C."/>
            <person name="Karp M."/>
        </authorList>
    </citation>
    <scope>NUCLEOTIDE SEQUENCE [LARGE SCALE GENOMIC DNA]</scope>
    <source>
        <strain evidence="7">DSM 8682</strain>
    </source>
</reference>
<dbReference type="OrthoDB" id="9780707at2"/>
<comment type="caution">
    <text evidence="7">The sequence shown here is derived from an EMBL/GenBank/DDBJ whole genome shotgun (WGS) entry which is preliminary data.</text>
</comment>
<dbReference type="RefSeq" id="WP_018660307.1">
    <property type="nucleotide sequence ID" value="NZ_HF952018.1"/>
</dbReference>
<dbReference type="InterPro" id="IPR050714">
    <property type="entry name" value="Cobalamin_biosynth_MTase"/>
</dbReference>
<dbReference type="HOGENOM" id="CLU_094143_0_0_9"/>
<keyword evidence="4 7" id="KW-0808">Transferase</keyword>
<gene>
    <name evidence="7" type="ORF">TCEL_01206</name>
</gene>
<evidence type="ECO:0000313" key="7">
    <source>
        <dbReference type="EMBL" id="CDF57292.1"/>
    </source>
</evidence>
<dbReference type="Gene3D" id="3.40.50.150">
    <property type="entry name" value="Vaccinia Virus protein VP39"/>
    <property type="match status" value="1"/>
</dbReference>
<dbReference type="SUPFAM" id="SSF53335">
    <property type="entry name" value="S-adenosyl-L-methionine-dependent methyltransferases"/>
    <property type="match status" value="1"/>
</dbReference>
<dbReference type="InterPro" id="IPR056743">
    <property type="entry name" value="TRM5-TYW2-like_MTfase"/>
</dbReference>
<dbReference type="AlphaFoldDB" id="R7RM95"/>
<keyword evidence="5" id="KW-0949">S-adenosyl-L-methionine</keyword>
<protein>
    <submittedName>
        <fullName evidence="7">Cobalt-precorrin-6y C15-methyltransferase [decarboxylating]</fullName>
        <ecNumber evidence="7">2.1.1.-</ecNumber>
    </submittedName>
</protein>
<keyword evidence="2" id="KW-0169">Cobalamin biosynthesis</keyword>
<comment type="pathway">
    <text evidence="1">Cofactor biosynthesis; adenosylcobalamin biosynthesis.</text>
</comment>
<evidence type="ECO:0000256" key="5">
    <source>
        <dbReference type="ARBA" id="ARBA00022691"/>
    </source>
</evidence>
<dbReference type="UniPathway" id="UPA00148"/>
<dbReference type="Proteomes" id="UP000014923">
    <property type="component" value="Unassembled WGS sequence"/>
</dbReference>
<dbReference type="GO" id="GO:0000179">
    <property type="term" value="F:rRNA (adenine-N6,N6-)-dimethyltransferase activity"/>
    <property type="evidence" value="ECO:0007669"/>
    <property type="project" value="InterPro"/>
</dbReference>
<dbReference type="GO" id="GO:0008276">
    <property type="term" value="F:protein methyltransferase activity"/>
    <property type="evidence" value="ECO:0007669"/>
    <property type="project" value="InterPro"/>
</dbReference>
<evidence type="ECO:0000256" key="2">
    <source>
        <dbReference type="ARBA" id="ARBA00022573"/>
    </source>
</evidence>
<name>R7RM95_9CLOT</name>
<dbReference type="InterPro" id="IPR020596">
    <property type="entry name" value="rRNA_Ade_Mease_Trfase_CS"/>
</dbReference>
<feature type="domain" description="TRM5/TYW2-like methyltransferase" evidence="6">
    <location>
        <begin position="30"/>
        <end position="127"/>
    </location>
</feature>
<dbReference type="EMBL" id="CAVN010000086">
    <property type="protein sequence ID" value="CDF57292.1"/>
    <property type="molecule type" value="Genomic_DNA"/>
</dbReference>
<sequence length="176" mass="19830">MWIRDEEFIRSRVPMTKFETRVVSLALLDIKEGDVLLDIGAGTGSISIQASKLGAKVISIEKDMEAIDIIKRNIEKFNVDIRVINKRAEEVILDLDFDKCFIGGTDGNIEEILNLVDRRLKRGGIIVANFITNKYIKMLEGLGNYNLEVKLINIANFDGIMFRANNPVFIVKAVKS</sequence>
<dbReference type="PROSITE" id="PS01131">
    <property type="entry name" value="RRNA_A_DIMETH"/>
    <property type="match status" value="1"/>
</dbReference>
<evidence type="ECO:0000256" key="3">
    <source>
        <dbReference type="ARBA" id="ARBA00022603"/>
    </source>
</evidence>
<proteinExistence type="predicted"/>
<keyword evidence="3 7" id="KW-0489">Methyltransferase</keyword>
<dbReference type="InterPro" id="IPR014008">
    <property type="entry name" value="Cbl_synth_MTase_CbiT"/>
</dbReference>
<keyword evidence="8" id="KW-1185">Reference proteome</keyword>
<evidence type="ECO:0000313" key="8">
    <source>
        <dbReference type="Proteomes" id="UP000014923"/>
    </source>
</evidence>
<dbReference type="EC" id="2.1.1.-" evidence="7"/>
<evidence type="ECO:0000256" key="4">
    <source>
        <dbReference type="ARBA" id="ARBA00022679"/>
    </source>
</evidence>
<dbReference type="GO" id="GO:0009236">
    <property type="term" value="P:cobalamin biosynthetic process"/>
    <property type="evidence" value="ECO:0007669"/>
    <property type="project" value="UniProtKB-UniPathway"/>
</dbReference>
<dbReference type="Pfam" id="PF02475">
    <property type="entry name" value="TRM5-TYW2_MTfase"/>
    <property type="match status" value="1"/>
</dbReference>
<dbReference type="eggNOG" id="COG2242">
    <property type="taxonomic scope" value="Bacteria"/>
</dbReference>
<evidence type="ECO:0000259" key="6">
    <source>
        <dbReference type="Pfam" id="PF02475"/>
    </source>
</evidence>
<organism evidence="7 8">
    <name type="scientific">Thermobrachium celere DSM 8682</name>
    <dbReference type="NCBI Taxonomy" id="941824"/>
    <lineage>
        <taxon>Bacteria</taxon>
        <taxon>Bacillati</taxon>
        <taxon>Bacillota</taxon>
        <taxon>Clostridia</taxon>
        <taxon>Eubacteriales</taxon>
        <taxon>Clostridiaceae</taxon>
        <taxon>Thermobrachium</taxon>
    </lineage>
</organism>
<dbReference type="PANTHER" id="PTHR43182:SF1">
    <property type="entry name" value="COBALT-PRECORRIN-7 C(5)-METHYLTRANSFERASE"/>
    <property type="match status" value="1"/>
</dbReference>